<evidence type="ECO:0000256" key="1">
    <source>
        <dbReference type="SAM" id="Phobius"/>
    </source>
</evidence>
<dbReference type="Proteomes" id="UP001238179">
    <property type="component" value="Chromosome"/>
</dbReference>
<sequence>MNDVTMTGIILASCGALILGMAGLLQKMVVGRLDGIQKSIKDLTTTAQDHGEQLVRHETILELNGLTERRKFNRPSNGG</sequence>
<name>A0AA48K910_9BACT</name>
<dbReference type="EMBL" id="AP027080">
    <property type="protein sequence ID" value="BDU72921.1"/>
    <property type="molecule type" value="Genomic_DNA"/>
</dbReference>
<protein>
    <submittedName>
        <fullName evidence="2">Uncharacterized protein</fullName>
    </submittedName>
</protein>
<evidence type="ECO:0000313" key="3">
    <source>
        <dbReference type="Proteomes" id="UP001238179"/>
    </source>
</evidence>
<dbReference type="KEGG" id="msil:METEAL_20950"/>
<evidence type="ECO:0000313" key="2">
    <source>
        <dbReference type="EMBL" id="BDU72921.1"/>
    </source>
</evidence>
<gene>
    <name evidence="2" type="ORF">METEAL_20950</name>
</gene>
<keyword evidence="3" id="KW-1185">Reference proteome</keyword>
<proteinExistence type="predicted"/>
<organism evidence="2 3">
    <name type="scientific">Mesoterricola silvestris</name>
    <dbReference type="NCBI Taxonomy" id="2927979"/>
    <lineage>
        <taxon>Bacteria</taxon>
        <taxon>Pseudomonadati</taxon>
        <taxon>Acidobacteriota</taxon>
        <taxon>Holophagae</taxon>
        <taxon>Holophagales</taxon>
        <taxon>Holophagaceae</taxon>
        <taxon>Mesoterricola</taxon>
    </lineage>
</organism>
<reference evidence="3" key="1">
    <citation type="journal article" date="2023" name="Int. J. Syst. Evol. Microbiol.">
        <title>Mesoterricola silvestris gen. nov., sp. nov., Mesoterricola sediminis sp. nov., Geothrix oryzae sp. nov., Geothrix edaphica sp. nov., Geothrix rubra sp. nov., and Geothrix limicola sp. nov., six novel members of Acidobacteriota isolated from soils.</title>
        <authorList>
            <person name="Itoh H."/>
            <person name="Sugisawa Y."/>
            <person name="Mise K."/>
            <person name="Xu Z."/>
            <person name="Kuniyasu M."/>
            <person name="Ushijima N."/>
            <person name="Kawano K."/>
            <person name="Kobayashi E."/>
            <person name="Shiratori Y."/>
            <person name="Masuda Y."/>
            <person name="Senoo K."/>
        </authorList>
    </citation>
    <scope>NUCLEOTIDE SEQUENCE [LARGE SCALE GENOMIC DNA]</scope>
    <source>
        <strain evidence="3">W79</strain>
    </source>
</reference>
<keyword evidence="1" id="KW-0812">Transmembrane</keyword>
<dbReference type="AlphaFoldDB" id="A0AA48K910"/>
<keyword evidence="1" id="KW-0472">Membrane</keyword>
<keyword evidence="1" id="KW-1133">Transmembrane helix</keyword>
<dbReference type="RefSeq" id="WP_316415832.1">
    <property type="nucleotide sequence ID" value="NZ_AP027080.1"/>
</dbReference>
<accession>A0AA48K910</accession>
<feature type="transmembrane region" description="Helical" evidence="1">
    <location>
        <begin position="6"/>
        <end position="25"/>
    </location>
</feature>